<feature type="compositionally biased region" description="Low complexity" evidence="1">
    <location>
        <begin position="204"/>
        <end position="222"/>
    </location>
</feature>
<feature type="region of interest" description="Disordered" evidence="1">
    <location>
        <begin position="402"/>
        <end position="455"/>
    </location>
</feature>
<gene>
    <name evidence="3" type="ORF">EIZ48_03610</name>
</gene>
<dbReference type="EMBL" id="RSEJ01000002">
    <property type="protein sequence ID" value="NBI51665.1"/>
    <property type="molecule type" value="Genomic_DNA"/>
</dbReference>
<keyword evidence="3" id="KW-0966">Cell projection</keyword>
<evidence type="ECO:0000313" key="4">
    <source>
        <dbReference type="Proteomes" id="UP000738517"/>
    </source>
</evidence>
<dbReference type="RefSeq" id="WP_160648741.1">
    <property type="nucleotide sequence ID" value="NZ_RSEJ01000002.1"/>
</dbReference>
<accession>A0ABW9YD36</accession>
<feature type="domain" description="Flagellar hook-length control protein-like C-terminal" evidence="2">
    <location>
        <begin position="582"/>
        <end position="664"/>
    </location>
</feature>
<feature type="region of interest" description="Disordered" evidence="1">
    <location>
        <begin position="356"/>
        <end position="386"/>
    </location>
</feature>
<feature type="compositionally biased region" description="Polar residues" evidence="1">
    <location>
        <begin position="356"/>
        <end position="372"/>
    </location>
</feature>
<feature type="compositionally biased region" description="Low complexity" evidence="1">
    <location>
        <begin position="284"/>
        <end position="295"/>
    </location>
</feature>
<evidence type="ECO:0000313" key="3">
    <source>
        <dbReference type="EMBL" id="NBI51665.1"/>
    </source>
</evidence>
<feature type="compositionally biased region" description="Low complexity" evidence="1">
    <location>
        <begin position="12"/>
        <end position="36"/>
    </location>
</feature>
<feature type="compositionally biased region" description="Low complexity" evidence="1">
    <location>
        <begin position="661"/>
        <end position="681"/>
    </location>
</feature>
<proteinExistence type="predicted"/>
<feature type="region of interest" description="Disordered" evidence="1">
    <location>
        <begin position="651"/>
        <end position="721"/>
    </location>
</feature>
<dbReference type="Proteomes" id="UP000738517">
    <property type="component" value="Unassembled WGS sequence"/>
</dbReference>
<evidence type="ECO:0000256" key="1">
    <source>
        <dbReference type="SAM" id="MobiDB-lite"/>
    </source>
</evidence>
<feature type="compositionally biased region" description="Basic and acidic residues" evidence="1">
    <location>
        <begin position="225"/>
        <end position="234"/>
    </location>
</feature>
<keyword evidence="4" id="KW-1185">Reference proteome</keyword>
<dbReference type="PANTHER" id="PTHR37533:SF2">
    <property type="entry name" value="FLAGELLAR HOOK-LENGTH CONTROL PROTEIN"/>
    <property type="match status" value="1"/>
</dbReference>
<feature type="compositionally biased region" description="Polar residues" evidence="1">
    <location>
        <begin position="408"/>
        <end position="426"/>
    </location>
</feature>
<dbReference type="CDD" id="cd17470">
    <property type="entry name" value="T3SS_Flik_C"/>
    <property type="match status" value="1"/>
</dbReference>
<feature type="compositionally biased region" description="Low complexity" evidence="1">
    <location>
        <begin position="154"/>
        <end position="169"/>
    </location>
</feature>
<feature type="compositionally biased region" description="Polar residues" evidence="1">
    <location>
        <begin position="534"/>
        <end position="552"/>
    </location>
</feature>
<feature type="region of interest" description="Disordered" evidence="1">
    <location>
        <begin position="1"/>
        <end position="295"/>
    </location>
</feature>
<dbReference type="InterPro" id="IPR038610">
    <property type="entry name" value="FliK-like_C_sf"/>
</dbReference>
<feature type="compositionally biased region" description="Polar residues" evidence="1">
    <location>
        <begin position="139"/>
        <end position="153"/>
    </location>
</feature>
<name>A0ABW9YD36_9GAMM</name>
<feature type="compositionally biased region" description="Basic and acidic residues" evidence="1">
    <location>
        <begin position="265"/>
        <end position="281"/>
    </location>
</feature>
<reference evidence="3 4" key="1">
    <citation type="journal article" date="2017" name="Int. J. Syst. Evol. Microbiol.">
        <title>Photobacterium alginatilyticum sp. nov., a marine bacterium isolated from bottom seawater.</title>
        <authorList>
            <person name="Wang X."/>
            <person name="Wang Y."/>
            <person name="Yang X."/>
            <person name="Sun H."/>
            <person name="Li B."/>
            <person name="Zhang X.H."/>
        </authorList>
    </citation>
    <scope>NUCLEOTIDE SEQUENCE [LARGE SCALE GENOMIC DNA]</scope>
    <source>
        <strain evidence="3 4">P03D4</strain>
    </source>
</reference>
<dbReference type="InterPro" id="IPR052563">
    <property type="entry name" value="FliK"/>
</dbReference>
<feature type="compositionally biased region" description="Gly residues" evidence="1">
    <location>
        <begin position="682"/>
        <end position="692"/>
    </location>
</feature>
<feature type="compositionally biased region" description="Basic and acidic residues" evidence="1">
    <location>
        <begin position="53"/>
        <end position="74"/>
    </location>
</feature>
<keyword evidence="3" id="KW-0282">Flagellum</keyword>
<dbReference type="Gene3D" id="3.30.750.140">
    <property type="match status" value="1"/>
</dbReference>
<dbReference type="Pfam" id="PF02120">
    <property type="entry name" value="Flg_hook"/>
    <property type="match status" value="1"/>
</dbReference>
<feature type="compositionally biased region" description="Polar residues" evidence="1">
    <location>
        <begin position="182"/>
        <end position="191"/>
    </location>
</feature>
<organism evidence="3 4">
    <name type="scientific">Photobacterium alginatilyticum</name>
    <dbReference type="NCBI Taxonomy" id="1775171"/>
    <lineage>
        <taxon>Bacteria</taxon>
        <taxon>Pseudomonadati</taxon>
        <taxon>Pseudomonadota</taxon>
        <taxon>Gammaproteobacteria</taxon>
        <taxon>Vibrionales</taxon>
        <taxon>Vibrionaceae</taxon>
        <taxon>Photobacterium</taxon>
    </lineage>
</organism>
<dbReference type="PANTHER" id="PTHR37533">
    <property type="entry name" value="FLAGELLAR HOOK-LENGTH CONTROL PROTEIN"/>
    <property type="match status" value="1"/>
</dbReference>
<dbReference type="InterPro" id="IPR021136">
    <property type="entry name" value="Flagellar_hook_control-like_C"/>
</dbReference>
<keyword evidence="3" id="KW-0969">Cilium</keyword>
<evidence type="ECO:0000259" key="2">
    <source>
        <dbReference type="Pfam" id="PF02120"/>
    </source>
</evidence>
<protein>
    <submittedName>
        <fullName evidence="3">Flagellar hook-length control protein FliK</fullName>
    </submittedName>
</protein>
<sequence length="721" mass="73361">MFSSRFLTADIPSPSSAKAEGAKASSALLGEESAASPEGGRFAKELQAAAGDGKIKGEQAVKDGKNVKDERSVKGDPQAESVAKSQASSDIAQEGEAELQQPGKEISQTAAKEAATAGQGESETGKRLKNNGEIPPEVSKSQTTDHQNGQNSASQKSDSSTALDSSSKQKIMDDGEALLNRLSASNKQLASTAEDGQDGKTLPQAATASALATKSAASASQSEPVNKEQLHEKSVTPNQMAVKPVGSEQVSLGTAGKPQQGEASGEVKSKNKGKTEGKVAETVKAASKASQGQSSAELAPAALAGVGAASIKGSDNVVAAEGISKDTVSATKEKKPAAGISQEELAKVFAVPGQQTVEGLPAQQTTAQTSEPVTEGDDVSADGGIADDGMLKAFSLGAATTAAGAEVKSTQTAPQPSADLLQSSHPRSAELTKEQQVASELLDGKNKPSNVPGANTAAATAVTGALSAAASQPALSPESGQAQALNLSLGSQAQAASASGVAEAHLAGSAGTAAAVGAGAMAAMELASAEAGSDTKSPELTHTLTGSATQQGQATLQARAEAALAQSPLQLSKEQAGDQLAERVQVMMSKNLKHVDIRLDPPELGKLQIKLSLNQDQASVQFTVGNQQTRDLVEQAMPRLRELMNQQGLQLAQTSVQQDSSRQQFAGQQNQQQNQTNAGQQNSGGGQQGNGGTRHQQAESGGSEPVDMYVSQSSDRVDYYA</sequence>
<feature type="region of interest" description="Disordered" evidence="1">
    <location>
        <begin position="529"/>
        <end position="555"/>
    </location>
</feature>
<feature type="compositionally biased region" description="Polar residues" evidence="1">
    <location>
        <begin position="651"/>
        <end position="660"/>
    </location>
</feature>
<comment type="caution">
    <text evidence="3">The sequence shown here is derived from an EMBL/GenBank/DDBJ whole genome shotgun (WGS) entry which is preliminary data.</text>
</comment>